<sequence length="65" mass="7427">MLKSRLEIFADLFTNLAAGWFGAIVIFPNLFHFNNISELVLSLTLNFSLGLLSLLLAFYFKDKKE</sequence>
<proteinExistence type="predicted"/>
<feature type="transmembrane region" description="Helical" evidence="1">
    <location>
        <begin position="39"/>
        <end position="60"/>
    </location>
</feature>
<keyword evidence="1" id="KW-0812">Transmembrane</keyword>
<evidence type="ECO:0000313" key="3">
    <source>
        <dbReference type="Proteomes" id="UP000034063"/>
    </source>
</evidence>
<accession>A0A0G1HK28</accession>
<organism evidence="2 3">
    <name type="scientific">Candidatus Gottesmanbacteria bacterium GW2011_GWA2_44_17</name>
    <dbReference type="NCBI Taxonomy" id="1618444"/>
    <lineage>
        <taxon>Bacteria</taxon>
        <taxon>Candidatus Gottesmaniibacteriota</taxon>
    </lineage>
</organism>
<comment type="caution">
    <text evidence="2">The sequence shown here is derived from an EMBL/GenBank/DDBJ whole genome shotgun (WGS) entry which is preliminary data.</text>
</comment>
<dbReference type="EMBL" id="LCIB01000006">
    <property type="protein sequence ID" value="KKT47551.1"/>
    <property type="molecule type" value="Genomic_DNA"/>
</dbReference>
<gene>
    <name evidence="2" type="ORF">UW37_C0006G0014</name>
</gene>
<keyword evidence="1" id="KW-0472">Membrane</keyword>
<evidence type="ECO:0000313" key="2">
    <source>
        <dbReference type="EMBL" id="KKT47551.1"/>
    </source>
</evidence>
<dbReference type="AlphaFoldDB" id="A0A0G1HK28"/>
<feature type="transmembrane region" description="Helical" evidence="1">
    <location>
        <begin position="12"/>
        <end position="33"/>
    </location>
</feature>
<name>A0A0G1HK28_9BACT</name>
<evidence type="ECO:0000256" key="1">
    <source>
        <dbReference type="SAM" id="Phobius"/>
    </source>
</evidence>
<keyword evidence="1" id="KW-1133">Transmembrane helix</keyword>
<dbReference type="Proteomes" id="UP000034063">
    <property type="component" value="Unassembled WGS sequence"/>
</dbReference>
<reference evidence="2 3" key="1">
    <citation type="journal article" date="2015" name="Nature">
        <title>rRNA introns, odd ribosomes, and small enigmatic genomes across a large radiation of phyla.</title>
        <authorList>
            <person name="Brown C.T."/>
            <person name="Hug L.A."/>
            <person name="Thomas B.C."/>
            <person name="Sharon I."/>
            <person name="Castelle C.J."/>
            <person name="Singh A."/>
            <person name="Wilkins M.J."/>
            <person name="Williams K.H."/>
            <person name="Banfield J.F."/>
        </authorList>
    </citation>
    <scope>NUCLEOTIDE SEQUENCE [LARGE SCALE GENOMIC DNA]</scope>
</reference>
<protein>
    <submittedName>
        <fullName evidence="2">Uncharacterized protein</fullName>
    </submittedName>
</protein>